<dbReference type="EMBL" id="RPFL01000037">
    <property type="protein sequence ID" value="RPD84312.1"/>
    <property type="molecule type" value="Genomic_DNA"/>
</dbReference>
<accession>A0A3N4MKR2</accession>
<comment type="caution">
    <text evidence="1">The sequence shown here is derived from an EMBL/GenBank/DDBJ whole genome shotgun (WGS) entry which is preliminary data.</text>
</comment>
<gene>
    <name evidence="1" type="ORF">EGK74_10985</name>
</gene>
<evidence type="ECO:0000313" key="1">
    <source>
        <dbReference type="EMBL" id="RPD84312.1"/>
    </source>
</evidence>
<keyword evidence="2" id="KW-1185">Reference proteome</keyword>
<organism evidence="1 2">
    <name type="scientific">Neisseria weixii</name>
    <dbReference type="NCBI Taxonomy" id="1853276"/>
    <lineage>
        <taxon>Bacteria</taxon>
        <taxon>Pseudomonadati</taxon>
        <taxon>Pseudomonadota</taxon>
        <taxon>Betaproteobacteria</taxon>
        <taxon>Neisseriales</taxon>
        <taxon>Neisseriaceae</taxon>
        <taxon>Neisseria</taxon>
    </lineage>
</organism>
<protein>
    <submittedName>
        <fullName evidence="1">Uncharacterized protein</fullName>
    </submittedName>
</protein>
<dbReference type="Proteomes" id="UP000272412">
    <property type="component" value="Unassembled WGS sequence"/>
</dbReference>
<sequence length="77" mass="8737">MDVLNVIYVGPLAEHFLVRHEALHRHFERIHSDGATGIVRQAYHQICRMPGENDVLLTFGFAAYQQDVSGKAEIFLS</sequence>
<reference evidence="1 2" key="1">
    <citation type="submission" date="2018-11" db="EMBL/GenBank/DDBJ databases">
        <title>Neisseria weixii sp. nov. isolated from the rectal contents of plateau pika (Ochotona cruzoniae).</title>
        <authorList>
            <person name="Zhang G."/>
        </authorList>
    </citation>
    <scope>NUCLEOTIDE SEQUENCE [LARGE SCALE GENOMIC DNA]</scope>
    <source>
        <strain evidence="1 2">10009</strain>
    </source>
</reference>
<evidence type="ECO:0000313" key="2">
    <source>
        <dbReference type="Proteomes" id="UP000272412"/>
    </source>
</evidence>
<proteinExistence type="predicted"/>
<name>A0A3N4MKR2_9NEIS</name>
<dbReference type="AlphaFoldDB" id="A0A3N4MKR2"/>
<dbReference type="RefSeq" id="WP_123804781.1">
    <property type="nucleotide sequence ID" value="NZ_JBHSPY010000034.1"/>
</dbReference>